<evidence type="ECO:0000256" key="1">
    <source>
        <dbReference type="ARBA" id="ARBA00005417"/>
    </source>
</evidence>
<evidence type="ECO:0000313" key="8">
    <source>
        <dbReference type="Proteomes" id="UP000256324"/>
    </source>
</evidence>
<dbReference type="SUPFAM" id="SSF52540">
    <property type="entry name" value="P-loop containing nucleoside triphosphate hydrolases"/>
    <property type="match status" value="1"/>
</dbReference>
<feature type="domain" description="ABC transporter" evidence="6">
    <location>
        <begin position="2"/>
        <end position="230"/>
    </location>
</feature>
<evidence type="ECO:0000256" key="2">
    <source>
        <dbReference type="ARBA" id="ARBA00022448"/>
    </source>
</evidence>
<gene>
    <name evidence="7" type="ORF">CP880_05885</name>
</gene>
<feature type="transmembrane region" description="Helical" evidence="5">
    <location>
        <begin position="384"/>
        <end position="402"/>
    </location>
</feature>
<keyword evidence="5" id="KW-0812">Transmembrane</keyword>
<dbReference type="InterPro" id="IPR003439">
    <property type="entry name" value="ABC_transporter-like_ATP-bd"/>
</dbReference>
<dbReference type="PANTHER" id="PTHR43335:SF2">
    <property type="entry name" value="ABC TRANSPORTER, ATP-BINDING PROTEIN"/>
    <property type="match status" value="1"/>
</dbReference>
<sequence length="697" mass="75145">MIELEHVSHRYRHRHSLVDISCEFGSGLWGLLGPNGAGKSTLLSILATLREPDSGHFRLNGVDVSDDVDTIRGLVGFLPQRFSLPSHFRIRRVVEYAAWARGVEPGECRARARAALDRVGLLDRVDERVQSLSGGVRQRLGIACAIVGDPAVLLLDEPTVGLDPASRIGVRSLFGELAEDRTVIVSTHLLEDLQGFVSQLVVLSEGKLIFEGSYSELESVGRGHPVRNANDAEAGYLTSRGCSVMPTSLQGIHPLRGLHRMAFPFTSLNMVLVTVSGAMCSFIALRDRWAWGAWQVQDVVVTLRESSTLWAIVAGLMGAGLAARTAPSDMVVGAAPARSILGIHWHWFWRQTAALLIGTVIVAAPLVVKTWLNATPTVAEASDLIVVLLSFAALVAVAHLLAAMVSHPIVWLVAPVVCIVLVEMPIVVNGNLLAKGHGSVAFAWSLGMSEPSGTHTVTVAAVVMRAIFFCVVTLSCLLTASRWSKVRADRFCWRRVAPCAALIAPPLIIAVVGVVLPVPLFRDAPLAFECSSHEGVRVCVTPPHRSLASSYAKPAQRVLSVLPRTVVSRDVLLAESGYQAHPGQLVIDLGRPTSYGPQQLSDLTGEGLAQSFSGRDACTFMSQTGGGELTSQQTEALNGVNSVERTILRLAGFQHDDVTSSERNSLDGMDITAFRHWYAKHYRAVSTCSLTPSDLHR</sequence>
<dbReference type="SMART" id="SM00382">
    <property type="entry name" value="AAA"/>
    <property type="match status" value="1"/>
</dbReference>
<keyword evidence="4" id="KW-0067">ATP-binding</keyword>
<keyword evidence="5" id="KW-0472">Membrane</keyword>
<keyword evidence="3" id="KW-0547">Nucleotide-binding</keyword>
<dbReference type="Gene3D" id="3.40.50.300">
    <property type="entry name" value="P-loop containing nucleotide triphosphate hydrolases"/>
    <property type="match status" value="1"/>
</dbReference>
<dbReference type="EMBL" id="PCZS01000001">
    <property type="protein sequence ID" value="REB71191.1"/>
    <property type="molecule type" value="Genomic_DNA"/>
</dbReference>
<accession>A0ABX9ICK3</accession>
<name>A0ABX9ICK3_9ACTN</name>
<dbReference type="InterPro" id="IPR027417">
    <property type="entry name" value="P-loop_NTPase"/>
</dbReference>
<keyword evidence="2" id="KW-0813">Transport</keyword>
<dbReference type="Proteomes" id="UP000256324">
    <property type="component" value="Unassembled WGS sequence"/>
</dbReference>
<keyword evidence="5" id="KW-1133">Transmembrane helix</keyword>
<feature type="transmembrane region" description="Helical" evidence="5">
    <location>
        <begin position="409"/>
        <end position="428"/>
    </location>
</feature>
<dbReference type="Pfam" id="PF00005">
    <property type="entry name" value="ABC_tran"/>
    <property type="match status" value="1"/>
</dbReference>
<feature type="transmembrane region" description="Helical" evidence="5">
    <location>
        <begin position="457"/>
        <end position="478"/>
    </location>
</feature>
<dbReference type="InterPro" id="IPR003593">
    <property type="entry name" value="AAA+_ATPase"/>
</dbReference>
<comment type="caution">
    <text evidence="7">The sequence shown here is derived from an EMBL/GenBank/DDBJ whole genome shotgun (WGS) entry which is preliminary data.</text>
</comment>
<feature type="transmembrane region" description="Helical" evidence="5">
    <location>
        <begin position="347"/>
        <end position="372"/>
    </location>
</feature>
<evidence type="ECO:0000259" key="6">
    <source>
        <dbReference type="PROSITE" id="PS50893"/>
    </source>
</evidence>
<feature type="transmembrane region" description="Helical" evidence="5">
    <location>
        <begin position="499"/>
        <end position="521"/>
    </location>
</feature>
<dbReference type="PROSITE" id="PS50893">
    <property type="entry name" value="ABC_TRANSPORTER_2"/>
    <property type="match status" value="1"/>
</dbReference>
<evidence type="ECO:0000313" key="7">
    <source>
        <dbReference type="EMBL" id="REB71191.1"/>
    </source>
</evidence>
<evidence type="ECO:0000256" key="5">
    <source>
        <dbReference type="SAM" id="Phobius"/>
    </source>
</evidence>
<feature type="transmembrane region" description="Helical" evidence="5">
    <location>
        <begin position="262"/>
        <end position="285"/>
    </location>
</feature>
<proteinExistence type="inferred from homology"/>
<evidence type="ECO:0000256" key="4">
    <source>
        <dbReference type="ARBA" id="ARBA00022840"/>
    </source>
</evidence>
<reference evidence="7 8" key="1">
    <citation type="submission" date="2017-09" db="EMBL/GenBank/DDBJ databases">
        <authorList>
            <person name="Bumgarner R.E."/>
        </authorList>
    </citation>
    <scope>NUCLEOTIDE SEQUENCE [LARGE SCALE GENOMIC DNA]</scope>
    <source>
        <strain evidence="7 8">T34998</strain>
    </source>
</reference>
<keyword evidence="8" id="KW-1185">Reference proteome</keyword>
<organism evidence="7 8">
    <name type="scientific">Cutibacterium namnetense</name>
    <dbReference type="NCBI Taxonomy" id="1574624"/>
    <lineage>
        <taxon>Bacteria</taxon>
        <taxon>Bacillati</taxon>
        <taxon>Actinomycetota</taxon>
        <taxon>Actinomycetes</taxon>
        <taxon>Propionibacteriales</taxon>
        <taxon>Propionibacteriaceae</taxon>
        <taxon>Cutibacterium</taxon>
    </lineage>
</organism>
<protein>
    <recommendedName>
        <fullName evidence="6">ABC transporter domain-containing protein</fullName>
    </recommendedName>
</protein>
<comment type="similarity">
    <text evidence="1">Belongs to the ABC transporter superfamily.</text>
</comment>
<evidence type="ECO:0000256" key="3">
    <source>
        <dbReference type="ARBA" id="ARBA00022741"/>
    </source>
</evidence>
<dbReference type="CDD" id="cd03264">
    <property type="entry name" value="ABC_drug_resistance_like"/>
    <property type="match status" value="1"/>
</dbReference>
<dbReference type="PANTHER" id="PTHR43335">
    <property type="entry name" value="ABC TRANSPORTER, ATP-BINDING PROTEIN"/>
    <property type="match status" value="1"/>
</dbReference>